<name>A0A2Z6LS16_TRISU</name>
<evidence type="ECO:0000313" key="3">
    <source>
        <dbReference type="Proteomes" id="UP000242715"/>
    </source>
</evidence>
<reference evidence="3" key="1">
    <citation type="journal article" date="2017" name="Front. Plant Sci.">
        <title>Climate Clever Clovers: New Paradigm to Reduce the Environmental Footprint of Ruminants by Breeding Low Methanogenic Forages Utilizing Haplotype Variation.</title>
        <authorList>
            <person name="Kaur P."/>
            <person name="Appels R."/>
            <person name="Bayer P.E."/>
            <person name="Keeble-Gagnere G."/>
            <person name="Wang J."/>
            <person name="Hirakawa H."/>
            <person name="Shirasawa K."/>
            <person name="Vercoe P."/>
            <person name="Stefanova K."/>
            <person name="Durmic Z."/>
            <person name="Nichols P."/>
            <person name="Revell C."/>
            <person name="Isobe S.N."/>
            <person name="Edwards D."/>
            <person name="Erskine W."/>
        </authorList>
    </citation>
    <scope>NUCLEOTIDE SEQUENCE [LARGE SCALE GENOMIC DNA]</scope>
    <source>
        <strain evidence="3">cv. Daliak</strain>
    </source>
</reference>
<evidence type="ECO:0000256" key="1">
    <source>
        <dbReference type="SAM" id="MobiDB-lite"/>
    </source>
</evidence>
<proteinExistence type="predicted"/>
<protein>
    <submittedName>
        <fullName evidence="2">Uncharacterized protein</fullName>
    </submittedName>
</protein>
<gene>
    <name evidence="2" type="ORF">TSUD_335460</name>
</gene>
<feature type="compositionally biased region" description="Gly residues" evidence="1">
    <location>
        <begin position="1"/>
        <end position="15"/>
    </location>
</feature>
<dbReference type="AlphaFoldDB" id="A0A2Z6LS16"/>
<evidence type="ECO:0000313" key="2">
    <source>
        <dbReference type="EMBL" id="GAU19261.1"/>
    </source>
</evidence>
<dbReference type="Proteomes" id="UP000242715">
    <property type="component" value="Unassembled WGS sequence"/>
</dbReference>
<organism evidence="2 3">
    <name type="scientific">Trifolium subterraneum</name>
    <name type="common">Subterranean clover</name>
    <dbReference type="NCBI Taxonomy" id="3900"/>
    <lineage>
        <taxon>Eukaryota</taxon>
        <taxon>Viridiplantae</taxon>
        <taxon>Streptophyta</taxon>
        <taxon>Embryophyta</taxon>
        <taxon>Tracheophyta</taxon>
        <taxon>Spermatophyta</taxon>
        <taxon>Magnoliopsida</taxon>
        <taxon>eudicotyledons</taxon>
        <taxon>Gunneridae</taxon>
        <taxon>Pentapetalae</taxon>
        <taxon>rosids</taxon>
        <taxon>fabids</taxon>
        <taxon>Fabales</taxon>
        <taxon>Fabaceae</taxon>
        <taxon>Papilionoideae</taxon>
        <taxon>50 kb inversion clade</taxon>
        <taxon>NPAAA clade</taxon>
        <taxon>Hologalegina</taxon>
        <taxon>IRL clade</taxon>
        <taxon>Trifolieae</taxon>
        <taxon>Trifolium</taxon>
    </lineage>
</organism>
<dbReference type="EMBL" id="DF973197">
    <property type="protein sequence ID" value="GAU19261.1"/>
    <property type="molecule type" value="Genomic_DNA"/>
</dbReference>
<sequence>MMMGQPGEGAGGPSGPSGPPFTKTNPCCFVPNGIELNTPGGGYSGKVPPSPIGRSVYLPIPRLVSTRCRLRKLLLYKLAA</sequence>
<keyword evidence="3" id="KW-1185">Reference proteome</keyword>
<feature type="region of interest" description="Disordered" evidence="1">
    <location>
        <begin position="1"/>
        <end position="24"/>
    </location>
</feature>
<accession>A0A2Z6LS16</accession>